<feature type="region of interest" description="Disordered" evidence="1">
    <location>
        <begin position="55"/>
        <end position="85"/>
    </location>
</feature>
<organism evidence="4">
    <name type="scientific">viral metagenome</name>
    <dbReference type="NCBI Taxonomy" id="1070528"/>
    <lineage>
        <taxon>unclassified sequences</taxon>
        <taxon>metagenomes</taxon>
        <taxon>organismal metagenomes</taxon>
    </lineage>
</organism>
<dbReference type="EMBL" id="MN740306">
    <property type="protein sequence ID" value="QHT99249.1"/>
    <property type="molecule type" value="Genomic_DNA"/>
</dbReference>
<reference evidence="4" key="1">
    <citation type="journal article" date="2020" name="Nature">
        <title>Giant virus diversity and host interactions through global metagenomics.</title>
        <authorList>
            <person name="Schulz F."/>
            <person name="Roux S."/>
            <person name="Paez-Espino D."/>
            <person name="Jungbluth S."/>
            <person name="Walsh D.A."/>
            <person name="Denef V.J."/>
            <person name="McMahon K.D."/>
            <person name="Konstantinidis K.T."/>
            <person name="Eloe-Fadrosh E.A."/>
            <person name="Kyrpides N.C."/>
            <person name="Woyke T."/>
        </authorList>
    </citation>
    <scope>NUCLEOTIDE SEQUENCE</scope>
    <source>
        <strain evidence="4">GVMAG-M-3300025699-48</strain>
    </source>
</reference>
<name>A0A6C0J318_9ZZZZ</name>
<keyword evidence="2" id="KW-0472">Membrane</keyword>
<protein>
    <recommendedName>
        <fullName evidence="3">Minor capsid protein P11 C-terminal conserved region domain-containing protein</fullName>
    </recommendedName>
</protein>
<keyword evidence="2" id="KW-1133">Transmembrane helix</keyword>
<sequence>MFGKLFGPALKGMKQFFSTERVIIIVAFLLLIWLLGRYAKSNSAVLDQMEDGTADVEAGAEEDKTEEPLSNGSGNTANGSGYATHEVANPKDLLPADENSQWAALNPNAAKQGDATMPDLLKAGHHIGLDTIGQTLRNANLQLRSDPIISKAEVGPWNQSTIETDYARVPLELGPKK</sequence>
<accession>A0A6C0J318</accession>
<dbReference type="Pfam" id="PF23983">
    <property type="entry name" value="P11_C"/>
    <property type="match status" value="1"/>
</dbReference>
<evidence type="ECO:0000313" key="4">
    <source>
        <dbReference type="EMBL" id="QHT99249.1"/>
    </source>
</evidence>
<proteinExistence type="predicted"/>
<evidence type="ECO:0000256" key="1">
    <source>
        <dbReference type="SAM" id="MobiDB-lite"/>
    </source>
</evidence>
<dbReference type="AlphaFoldDB" id="A0A6C0J318"/>
<dbReference type="InterPro" id="IPR055730">
    <property type="entry name" value="P11_C"/>
</dbReference>
<keyword evidence="2" id="KW-0812">Transmembrane</keyword>
<feature type="domain" description="Minor capsid protein P11 C-terminal conserved region" evidence="3">
    <location>
        <begin position="89"/>
        <end position="172"/>
    </location>
</feature>
<feature type="transmembrane region" description="Helical" evidence="2">
    <location>
        <begin position="21"/>
        <end position="39"/>
    </location>
</feature>
<evidence type="ECO:0000256" key="2">
    <source>
        <dbReference type="SAM" id="Phobius"/>
    </source>
</evidence>
<feature type="compositionally biased region" description="Acidic residues" evidence="1">
    <location>
        <begin position="55"/>
        <end position="65"/>
    </location>
</feature>
<evidence type="ECO:0000259" key="3">
    <source>
        <dbReference type="Pfam" id="PF23983"/>
    </source>
</evidence>
<feature type="compositionally biased region" description="Low complexity" evidence="1">
    <location>
        <begin position="70"/>
        <end position="81"/>
    </location>
</feature>